<gene>
    <name evidence="1" type="ORF">P5673_024889</name>
</gene>
<sequence length="223" mass="25612">MTAVWRPELLFHRLMLPDWLRKNKAVEWNYGALDEAASNELQLVIKQDSSDWENIFRILLIPKGKLDDDADITVKMKLGVVLPEPRQPRDPMSYMISDGDKSYGIQLLDPNVDYRTKGPYRAVEGESARNKLNNPNVDVAATIRSTSTNNPDQFELSFKPSEYFGSAYCAIDDGHKIVALYSDSLKLSQGLWFELYRFKSTERYTINYIEITVYKDSKPPKSC</sequence>
<evidence type="ECO:0000313" key="1">
    <source>
        <dbReference type="EMBL" id="KAK2553665.1"/>
    </source>
</evidence>
<keyword evidence="2" id="KW-1185">Reference proteome</keyword>
<dbReference type="Proteomes" id="UP001249851">
    <property type="component" value="Unassembled WGS sequence"/>
</dbReference>
<protein>
    <submittedName>
        <fullName evidence="1">Uncharacterized protein</fullName>
    </submittedName>
</protein>
<dbReference type="EMBL" id="JARQWQ010000075">
    <property type="protein sequence ID" value="KAK2553665.1"/>
    <property type="molecule type" value="Genomic_DNA"/>
</dbReference>
<accession>A0AAD9Q2P3</accession>
<evidence type="ECO:0000313" key="2">
    <source>
        <dbReference type="Proteomes" id="UP001249851"/>
    </source>
</evidence>
<reference evidence="1" key="1">
    <citation type="journal article" date="2023" name="G3 (Bethesda)">
        <title>Whole genome assembly and annotation of the endangered Caribbean coral Acropora cervicornis.</title>
        <authorList>
            <person name="Selwyn J.D."/>
            <person name="Vollmer S.V."/>
        </authorList>
    </citation>
    <scope>NUCLEOTIDE SEQUENCE</scope>
    <source>
        <strain evidence="1">K2</strain>
    </source>
</reference>
<reference evidence="1" key="2">
    <citation type="journal article" date="2023" name="Science">
        <title>Genomic signatures of disease resistance in endangered staghorn corals.</title>
        <authorList>
            <person name="Vollmer S.V."/>
            <person name="Selwyn J.D."/>
            <person name="Despard B.A."/>
            <person name="Roesel C.L."/>
        </authorList>
    </citation>
    <scope>NUCLEOTIDE SEQUENCE</scope>
    <source>
        <strain evidence="1">K2</strain>
    </source>
</reference>
<dbReference type="AlphaFoldDB" id="A0AAD9Q2P3"/>
<organism evidence="1 2">
    <name type="scientific">Acropora cervicornis</name>
    <name type="common">Staghorn coral</name>
    <dbReference type="NCBI Taxonomy" id="6130"/>
    <lineage>
        <taxon>Eukaryota</taxon>
        <taxon>Metazoa</taxon>
        <taxon>Cnidaria</taxon>
        <taxon>Anthozoa</taxon>
        <taxon>Hexacorallia</taxon>
        <taxon>Scleractinia</taxon>
        <taxon>Astrocoeniina</taxon>
        <taxon>Acroporidae</taxon>
        <taxon>Acropora</taxon>
    </lineage>
</organism>
<proteinExistence type="predicted"/>
<name>A0AAD9Q2P3_ACRCE</name>
<comment type="caution">
    <text evidence="1">The sequence shown here is derived from an EMBL/GenBank/DDBJ whole genome shotgun (WGS) entry which is preliminary data.</text>
</comment>